<keyword evidence="3" id="KW-0949">S-adenosyl-L-methionine</keyword>
<evidence type="ECO:0000256" key="8">
    <source>
        <dbReference type="ARBA" id="ARBA00023239"/>
    </source>
</evidence>
<dbReference type="Pfam" id="PF01964">
    <property type="entry name" value="ThiC_Rad_SAM"/>
    <property type="match status" value="1"/>
</dbReference>
<evidence type="ECO:0000256" key="4">
    <source>
        <dbReference type="ARBA" id="ARBA00022723"/>
    </source>
</evidence>
<dbReference type="SFLD" id="SFLDG01114">
    <property type="entry name" value="phosphomethylpyrimidine_syntha"/>
    <property type="match status" value="1"/>
</dbReference>
<proteinExistence type="predicted"/>
<dbReference type="SFLD" id="SFLDS00113">
    <property type="entry name" value="Radical_SAM_Phosphomethylpyrim"/>
    <property type="match status" value="1"/>
</dbReference>
<dbReference type="GO" id="GO:0070284">
    <property type="term" value="F:phosphomethylpyrimidine synthase activity"/>
    <property type="evidence" value="ECO:0007669"/>
    <property type="project" value="UniProtKB-EC"/>
</dbReference>
<dbReference type="Gene3D" id="6.10.250.620">
    <property type="match status" value="1"/>
</dbReference>
<protein>
    <recommendedName>
        <fullName evidence="9">Phosphomethylpyrimidine synthase</fullName>
        <ecNumber evidence="9">4.1.99.17</ecNumber>
    </recommendedName>
</protein>
<name>A0AA96VFS9_9EURY</name>
<evidence type="ECO:0000256" key="7">
    <source>
        <dbReference type="ARBA" id="ARBA00023014"/>
    </source>
</evidence>
<dbReference type="GO" id="GO:0009228">
    <property type="term" value="P:thiamine biosynthetic process"/>
    <property type="evidence" value="ECO:0007669"/>
    <property type="project" value="UniProtKB-UniRule"/>
</dbReference>
<evidence type="ECO:0000256" key="1">
    <source>
        <dbReference type="ARBA" id="ARBA00001966"/>
    </source>
</evidence>
<evidence type="ECO:0000256" key="6">
    <source>
        <dbReference type="ARBA" id="ARBA00023004"/>
    </source>
</evidence>
<comment type="cofactor">
    <cofactor evidence="1">
        <name>[4Fe-4S] cluster</name>
        <dbReference type="ChEBI" id="CHEBI:49883"/>
    </cofactor>
</comment>
<keyword evidence="6" id="KW-0408">Iron</keyword>
<dbReference type="GO" id="GO:0051539">
    <property type="term" value="F:4 iron, 4 sulfur cluster binding"/>
    <property type="evidence" value="ECO:0007669"/>
    <property type="project" value="UniProtKB-KW"/>
</dbReference>
<organism evidence="10 11">
    <name type="scientific">Methanolapillus ohkumae</name>
    <dbReference type="NCBI Taxonomy" id="3028298"/>
    <lineage>
        <taxon>Archaea</taxon>
        <taxon>Methanobacteriati</taxon>
        <taxon>Methanobacteriota</taxon>
        <taxon>Stenosarchaea group</taxon>
        <taxon>Methanomicrobia</taxon>
        <taxon>Methanosarcinales</taxon>
        <taxon>Methanosarcinaceae</taxon>
        <taxon>Methanolapillus</taxon>
    </lineage>
</organism>
<dbReference type="Gene3D" id="3.20.20.540">
    <property type="entry name" value="Radical SAM ThiC family, central domain"/>
    <property type="match status" value="1"/>
</dbReference>
<dbReference type="AlphaFoldDB" id="A0AA96VFS9"/>
<evidence type="ECO:0000256" key="9">
    <source>
        <dbReference type="NCBIfam" id="TIGR00190"/>
    </source>
</evidence>
<dbReference type="RefSeq" id="WP_338097620.1">
    <property type="nucleotide sequence ID" value="NZ_CP131061.1"/>
</dbReference>
<dbReference type="PANTHER" id="PTHR30557">
    <property type="entry name" value="THIAMINE BIOSYNTHESIS PROTEIN THIC"/>
    <property type="match status" value="1"/>
</dbReference>
<evidence type="ECO:0000313" key="10">
    <source>
        <dbReference type="EMBL" id="WNY27661.1"/>
    </source>
</evidence>
<dbReference type="EMBL" id="CP131061">
    <property type="protein sequence ID" value="WNY27661.1"/>
    <property type="molecule type" value="Genomic_DNA"/>
</dbReference>
<dbReference type="SFLD" id="SFLDF00407">
    <property type="entry name" value="phosphomethylpyrimidine_syntha"/>
    <property type="match status" value="1"/>
</dbReference>
<keyword evidence="5" id="KW-0862">Zinc</keyword>
<sequence length="435" mass="47000">MTLMKDCKNGILSDSVLSVAADEGVDPEKLCSFISKGWVTIPKNVNVRRNTKPVGIGKMMSTKINANIGTSRDYVHLEDEILKAQTAVRYGAGAIMDLSTGGDLEAIRSRILSEISVPVGTVPIYDAAATASVVVDMTSDDLFNAVRRHAKQGVDFVTVHAGINQNTVSKLMKSGRLTDVVSRGGSFTVAWMLHNVLENPFYQEFDYLLEIAREYDVTLSLGDGMRPGCIHDASDAPMYEEILVLGELVLRARAADVQTFVEGPGHVPIDQIQAIVSFMKQTCHNAPLYLLGPIVTDIAPGFDHITSAIGGAVAGASGVDFLCMVSPSEHLALPTADDIKTGMQVTKIAAHVTDLVKDGQRERAKIVDNQMAAARKNLDWETQYSLSIDPAHARAVRESRDSESGACSMCGDLCAMKIVEREMKKGSMKKGSKKI</sequence>
<dbReference type="GO" id="GO:0046872">
    <property type="term" value="F:metal ion binding"/>
    <property type="evidence" value="ECO:0007669"/>
    <property type="project" value="UniProtKB-KW"/>
</dbReference>
<keyword evidence="4" id="KW-0479">Metal-binding</keyword>
<keyword evidence="2" id="KW-0004">4Fe-4S</keyword>
<evidence type="ECO:0000256" key="2">
    <source>
        <dbReference type="ARBA" id="ARBA00022485"/>
    </source>
</evidence>
<dbReference type="NCBIfam" id="TIGR00190">
    <property type="entry name" value="thiC"/>
    <property type="match status" value="1"/>
</dbReference>
<dbReference type="GeneID" id="89228887"/>
<dbReference type="EC" id="4.1.99.17" evidence="9"/>
<evidence type="ECO:0000256" key="3">
    <source>
        <dbReference type="ARBA" id="ARBA00022691"/>
    </source>
</evidence>
<dbReference type="InterPro" id="IPR002817">
    <property type="entry name" value="ThiC/BzaA/B"/>
</dbReference>
<reference evidence="10 11" key="1">
    <citation type="submission" date="2023-07" db="EMBL/GenBank/DDBJ databases">
        <title>Closed genome sequence of Methanosarcinaceae archaeon Am2.</title>
        <authorList>
            <person name="Poehlein A."/>
            <person name="Protasov E."/>
            <person name="Platt K."/>
            <person name="Reeh H."/>
            <person name="Daniel R."/>
            <person name="Brune A."/>
        </authorList>
    </citation>
    <scope>NUCLEOTIDE SEQUENCE [LARGE SCALE GENOMIC DNA]</scope>
    <source>
        <strain evidence="10 11">Am2</strain>
    </source>
</reference>
<dbReference type="NCBIfam" id="NF009895">
    <property type="entry name" value="PRK13352.1"/>
    <property type="match status" value="1"/>
</dbReference>
<dbReference type="PANTHER" id="PTHR30557:SF1">
    <property type="entry name" value="PHOSPHOMETHYLPYRIMIDINE SYNTHASE, CHLOROPLASTIC"/>
    <property type="match status" value="1"/>
</dbReference>
<keyword evidence="7" id="KW-0411">Iron-sulfur</keyword>
<evidence type="ECO:0000256" key="5">
    <source>
        <dbReference type="ARBA" id="ARBA00022833"/>
    </source>
</evidence>
<keyword evidence="8 10" id="KW-0456">Lyase</keyword>
<dbReference type="Proteomes" id="UP001304970">
    <property type="component" value="Chromosome"/>
</dbReference>
<accession>A0AA96VFS9</accession>
<keyword evidence="11" id="KW-1185">Reference proteome</keyword>
<evidence type="ECO:0000313" key="11">
    <source>
        <dbReference type="Proteomes" id="UP001304970"/>
    </source>
</evidence>
<dbReference type="InterPro" id="IPR038521">
    <property type="entry name" value="ThiC/Bza_core_dom"/>
</dbReference>
<gene>
    <name evidence="10" type="primary">bzaF_2</name>
    <name evidence="10" type="ORF">MsAm2_14640</name>
</gene>